<dbReference type="Pfam" id="PF11356">
    <property type="entry name" value="T2SSC"/>
    <property type="match status" value="1"/>
</dbReference>
<comment type="subcellular location">
    <subcellularLocation>
        <location evidence="1">Cell inner membrane</location>
    </subcellularLocation>
</comment>
<evidence type="ECO:0000313" key="11">
    <source>
        <dbReference type="Proteomes" id="UP000031433"/>
    </source>
</evidence>
<comment type="caution">
    <text evidence="10">The sequence shown here is derived from an EMBL/GenBank/DDBJ whole genome shotgun (WGS) entry which is preliminary data.</text>
</comment>
<dbReference type="Proteomes" id="UP000031433">
    <property type="component" value="Unassembled WGS sequence"/>
</dbReference>
<reference evidence="10 11" key="1">
    <citation type="submission" date="2015-01" db="EMBL/GenBank/DDBJ databases">
        <title>Genome sequence of the anaerobic bacterium Geobacter soli GSS01, a dissimilatory Fe(III) reducer from soil.</title>
        <authorList>
            <person name="Yang G."/>
            <person name="Zhou S."/>
        </authorList>
    </citation>
    <scope>NUCLEOTIDE SEQUENCE [LARGE SCALE GENOMIC DNA]</scope>
    <source>
        <strain evidence="10 11">GSS01</strain>
    </source>
</reference>
<evidence type="ECO:0000259" key="9">
    <source>
        <dbReference type="SMART" id="SM00228"/>
    </source>
</evidence>
<keyword evidence="11" id="KW-1185">Reference proteome</keyword>
<evidence type="ECO:0000256" key="6">
    <source>
        <dbReference type="ARBA" id="ARBA00022927"/>
    </source>
</evidence>
<keyword evidence="5" id="KW-0812">Transmembrane</keyword>
<evidence type="ECO:0000256" key="1">
    <source>
        <dbReference type="ARBA" id="ARBA00004533"/>
    </source>
</evidence>
<accession>A0A0C1R0K2</accession>
<keyword evidence="6" id="KW-0653">Protein transport</keyword>
<evidence type="ECO:0000256" key="4">
    <source>
        <dbReference type="ARBA" id="ARBA00022519"/>
    </source>
</evidence>
<keyword evidence="2" id="KW-0813">Transport</keyword>
<evidence type="ECO:0000256" key="7">
    <source>
        <dbReference type="ARBA" id="ARBA00022989"/>
    </source>
</evidence>
<feature type="domain" description="PDZ" evidence="9">
    <location>
        <begin position="201"/>
        <end position="281"/>
    </location>
</feature>
<evidence type="ECO:0000256" key="3">
    <source>
        <dbReference type="ARBA" id="ARBA00022475"/>
    </source>
</evidence>
<dbReference type="Gene3D" id="2.30.42.10">
    <property type="match status" value="1"/>
</dbReference>
<dbReference type="EMBL" id="JXBL01000001">
    <property type="protein sequence ID" value="KIE44006.1"/>
    <property type="molecule type" value="Genomic_DNA"/>
</dbReference>
<keyword evidence="3" id="KW-1003">Cell membrane</keyword>
<evidence type="ECO:0000256" key="5">
    <source>
        <dbReference type="ARBA" id="ARBA00022692"/>
    </source>
</evidence>
<dbReference type="SUPFAM" id="SSF50156">
    <property type="entry name" value="PDZ domain-like"/>
    <property type="match status" value="1"/>
</dbReference>
<dbReference type="InterPro" id="IPR001478">
    <property type="entry name" value="PDZ"/>
</dbReference>
<evidence type="ECO:0000313" key="10">
    <source>
        <dbReference type="EMBL" id="KIE44006.1"/>
    </source>
</evidence>
<keyword evidence="8" id="KW-0472">Membrane</keyword>
<organism evidence="10 11">
    <name type="scientific">Geobacter soli</name>
    <dbReference type="NCBI Taxonomy" id="1510391"/>
    <lineage>
        <taxon>Bacteria</taxon>
        <taxon>Pseudomonadati</taxon>
        <taxon>Thermodesulfobacteriota</taxon>
        <taxon>Desulfuromonadia</taxon>
        <taxon>Geobacterales</taxon>
        <taxon>Geobacteraceae</taxon>
        <taxon>Geobacter</taxon>
    </lineage>
</organism>
<dbReference type="GO" id="GO:0015031">
    <property type="term" value="P:protein transport"/>
    <property type="evidence" value="ECO:0007669"/>
    <property type="project" value="UniProtKB-KW"/>
</dbReference>
<evidence type="ECO:0000256" key="2">
    <source>
        <dbReference type="ARBA" id="ARBA00022448"/>
    </source>
</evidence>
<sequence>MKKVYLLTALLIALNLLAAARIAAGLISYRLARTAPPTAMGATGPSTTAVSDDILSFAPILDQGLFGRATQGKLTPLAAPVQGAAGAQQPAPVLGDLALLGTARGSFRETFALIRRATPPEERVFRLGDTVFGVGPLVGVQKESVEILASGRKIRLTTPLAMGIEPTSAPPPPVAAPQTGAVQVGAGSYVIDQRALNAALENLGQVMTDARLLPSVKEGKVEGFRISEVKPAGVFSMIGMRNGDILLRINDLPVDSPERAIQSLASLKGQNRIKLDLVRDGQPTSFNYDIR</sequence>
<keyword evidence="7" id="KW-1133">Transmembrane helix</keyword>
<proteinExistence type="predicted"/>
<dbReference type="AlphaFoldDB" id="A0A0C1R0K2"/>
<gene>
    <name evidence="10" type="ORF">SE37_15950</name>
</gene>
<dbReference type="NCBIfam" id="NF041515">
    <property type="entry name" value="GspC_delta"/>
    <property type="match status" value="1"/>
</dbReference>
<dbReference type="InterPro" id="IPR036034">
    <property type="entry name" value="PDZ_sf"/>
</dbReference>
<name>A0A0C1R0K2_9BACT</name>
<dbReference type="GO" id="GO:0005886">
    <property type="term" value="C:plasma membrane"/>
    <property type="evidence" value="ECO:0007669"/>
    <property type="project" value="UniProtKB-SubCell"/>
</dbReference>
<dbReference type="InterPro" id="IPR024961">
    <property type="entry name" value="T2SS_GspC_N"/>
</dbReference>
<protein>
    <submittedName>
        <fullName evidence="10">General secretion pathway protein GspC</fullName>
    </submittedName>
</protein>
<keyword evidence="4" id="KW-0997">Cell inner membrane</keyword>
<dbReference type="SMART" id="SM00228">
    <property type="entry name" value="PDZ"/>
    <property type="match status" value="1"/>
</dbReference>
<dbReference type="RefSeq" id="WP_039647876.1">
    <property type="nucleotide sequence ID" value="NZ_JXBL01000001.1"/>
</dbReference>
<evidence type="ECO:0000256" key="8">
    <source>
        <dbReference type="ARBA" id="ARBA00023136"/>
    </source>
</evidence>